<dbReference type="GO" id="GO:0016020">
    <property type="term" value="C:membrane"/>
    <property type="evidence" value="ECO:0007669"/>
    <property type="project" value="TreeGrafter"/>
</dbReference>
<dbReference type="OrthoDB" id="9978031at2759"/>
<dbReference type="GO" id="GO:0005829">
    <property type="term" value="C:cytosol"/>
    <property type="evidence" value="ECO:0007669"/>
    <property type="project" value="TreeGrafter"/>
</dbReference>
<dbReference type="AlphaFoldDB" id="A0A226DZ60"/>
<comment type="caution">
    <text evidence="1">The sequence shown here is derived from an EMBL/GenBank/DDBJ whole genome shotgun (WGS) entry which is preliminary data.</text>
</comment>
<organism evidence="1 2">
    <name type="scientific">Folsomia candida</name>
    <name type="common">Springtail</name>
    <dbReference type="NCBI Taxonomy" id="158441"/>
    <lineage>
        <taxon>Eukaryota</taxon>
        <taxon>Metazoa</taxon>
        <taxon>Ecdysozoa</taxon>
        <taxon>Arthropoda</taxon>
        <taxon>Hexapoda</taxon>
        <taxon>Collembola</taxon>
        <taxon>Entomobryomorpha</taxon>
        <taxon>Isotomoidea</taxon>
        <taxon>Isotomidae</taxon>
        <taxon>Proisotominae</taxon>
        <taxon>Folsomia</taxon>
    </lineage>
</organism>
<dbReference type="OMA" id="WEDILIM"/>
<dbReference type="SUPFAM" id="SSF81301">
    <property type="entry name" value="Nucleotidyltransferase"/>
    <property type="match status" value="1"/>
</dbReference>
<evidence type="ECO:0000313" key="2">
    <source>
        <dbReference type="Proteomes" id="UP000198287"/>
    </source>
</evidence>
<dbReference type="GO" id="GO:0005654">
    <property type="term" value="C:nucleoplasm"/>
    <property type="evidence" value="ECO:0007669"/>
    <property type="project" value="TreeGrafter"/>
</dbReference>
<dbReference type="PANTHER" id="PTHR11258">
    <property type="entry name" value="2-5 OLIGOADENYLATE SYNTHETASE"/>
    <property type="match status" value="1"/>
</dbReference>
<name>A0A226DZ60_FOLCA</name>
<protein>
    <submittedName>
        <fullName evidence="1">Uncharacterized protein</fullName>
    </submittedName>
</protein>
<dbReference type="GO" id="GO:0003725">
    <property type="term" value="F:double-stranded RNA binding"/>
    <property type="evidence" value="ECO:0007669"/>
    <property type="project" value="TreeGrafter"/>
</dbReference>
<reference evidence="1 2" key="1">
    <citation type="submission" date="2015-12" db="EMBL/GenBank/DDBJ databases">
        <title>The genome of Folsomia candida.</title>
        <authorList>
            <person name="Faddeeva A."/>
            <person name="Derks M.F."/>
            <person name="Anvar Y."/>
            <person name="Smit S."/>
            <person name="Van Straalen N."/>
            <person name="Roelofs D."/>
        </authorList>
    </citation>
    <scope>NUCLEOTIDE SEQUENCE [LARGE SCALE GENOMIC DNA]</scope>
    <source>
        <strain evidence="1 2">VU population</strain>
        <tissue evidence="1">Whole body</tissue>
    </source>
</reference>
<dbReference type="EMBL" id="LNIX01000009">
    <property type="protein sequence ID" value="OXA50017.1"/>
    <property type="molecule type" value="Genomic_DNA"/>
</dbReference>
<keyword evidence="2" id="KW-1185">Reference proteome</keyword>
<dbReference type="GO" id="GO:0001730">
    <property type="term" value="F:2'-5'-oligoadenylate synthetase activity"/>
    <property type="evidence" value="ECO:0007669"/>
    <property type="project" value="TreeGrafter"/>
</dbReference>
<dbReference type="InterPro" id="IPR043519">
    <property type="entry name" value="NT_sf"/>
</dbReference>
<dbReference type="Proteomes" id="UP000198287">
    <property type="component" value="Unassembled WGS sequence"/>
</dbReference>
<evidence type="ECO:0000313" key="1">
    <source>
        <dbReference type="EMBL" id="OXA50017.1"/>
    </source>
</evidence>
<gene>
    <name evidence="1" type="ORF">Fcan01_15112</name>
</gene>
<dbReference type="Gene3D" id="1.10.1410.20">
    <property type="entry name" value="2'-5'-oligoadenylate synthetase 1, domain 2"/>
    <property type="match status" value="1"/>
</dbReference>
<sequence length="464" mass="52795">MVDPASEAMDQTMTRFTHSVIPSDEYMENLKASAEKVRKALQLKSPYEIDRVIYSGSVGKSTGILAPDMDLVVFQNSEMPPFEKVFDEWEDILIMNEGINLTKDGIKKTSISLQFTFEEGIEMDLLPATNFVHGIKPEGPLLAKKQSDAVLSKMDKSNSHFYSSSLSESQVYFMKEQTSFTHDAVRLAKFWYKSLYLGERPIYGVKTILELIAIAAAMKEEDRDKKSLLRTFAKFLDNVAQVDKLRLKFSNSNGKWELENTGGKVPFENYIIEPSNPYNNLAKQMINRDKEVNNLKEFAKISRLRISDAMKTHKVSVESVFNLFRPLPTSLYPTFFSDIGRADIIVGEDPSFRGYNPDMKIYNENIIKNPGMKELLMVNAVKIFLSCTVNAGNAALVANNKEVTLTEVRQKLRRMIDEDLKGTPHNITEWLPTTNRVEDFDIVFTVPISTNLEKGAVKIGFRWR</sequence>
<dbReference type="PANTHER" id="PTHR11258:SF11">
    <property type="entry name" value="C2H2-TYPE DOMAIN-CONTAINING PROTEIN"/>
    <property type="match status" value="1"/>
</dbReference>
<proteinExistence type="predicted"/>
<accession>A0A226DZ60</accession>